<dbReference type="Pfam" id="PF00791">
    <property type="entry name" value="ZU5"/>
    <property type="match status" value="1"/>
</dbReference>
<evidence type="ECO:0000313" key="5">
    <source>
        <dbReference type="Proteomes" id="UP001642483"/>
    </source>
</evidence>
<feature type="coiled-coil region" evidence="1">
    <location>
        <begin position="155"/>
        <end position="182"/>
    </location>
</feature>
<evidence type="ECO:0000313" key="4">
    <source>
        <dbReference type="EMBL" id="CAK8680036.1"/>
    </source>
</evidence>
<feature type="compositionally biased region" description="Polar residues" evidence="2">
    <location>
        <begin position="708"/>
        <end position="727"/>
    </location>
</feature>
<comment type="caution">
    <text evidence="4">The sequence shown here is derived from an EMBL/GenBank/DDBJ whole genome shotgun (WGS) entry which is preliminary data.</text>
</comment>
<sequence length="747" mass="84995">MDPVAVLAFLSGALLTVLTITLTWAFALYQNHSATKKIEQVNANVETLDDKQNYWNFFQNGLFEKEGSRLEVQKSLEQKQKKYFNENETKDDKIPILISPSETNSQGIEKNYEANDIDPARSYDKQLPSKGKPELRLELKNSCSDNDAPKDVQDISERVVEKDKAQRNLKELETMKEEASREKDLDGINITEISNTTFNSKISPRFSEYSVTSLSTDYSPIYEDEEDRPNVPVPIYSFSRQQEKPERSFKLRRLSSFSNHTGQNWRSSINTISTNYSPPEKIFHENDPFHDFKEIPSTSQIHNPMSVLSYRFLLPQKLSSILVQPGNEDDFDLTLSSFSKKYFSSVLPDTDPDDVRSQSTYRFVKEKAIVDESGGVVCTAGCKVTFPKSALSKEAKVELRCIFHSKGCQCGKDEKMVISPIVCCEPADLKLNCPVVVNIPTCFVGMEATVSIEKKASGLDWASIQEVTLEENHFIKFKVNHLSSYRVTVTAAEFSKLAKRLVSVGFLKQTGFRHQRDLSLIWCITDDMPHLVAQLWLEMSQGDVYERIMEPQTFFAGHQENMRLKVTSGSCEATPQSIFVSNEWFWTKQFFAKYEFSLNKPTLNKQEHITLHYVISGKHEEKLMEGSTPDFAWARPCHVRYLSTSSLFSLDEEQPAKSRSSSSITSGNEAKDDDNIVDKQTSKKNDNKTQQPDSSPQKNRNIVELSRNGMSCETLSGSTQSLATNSTPKKRLRKMMAKLRKKSRKTL</sequence>
<evidence type="ECO:0000259" key="3">
    <source>
        <dbReference type="Pfam" id="PF00791"/>
    </source>
</evidence>
<protein>
    <recommendedName>
        <fullName evidence="3">ZU5 domain-containing protein</fullName>
    </recommendedName>
</protein>
<reference evidence="4 5" key="1">
    <citation type="submission" date="2024-02" db="EMBL/GenBank/DDBJ databases">
        <authorList>
            <person name="Daric V."/>
            <person name="Darras S."/>
        </authorList>
    </citation>
    <scope>NUCLEOTIDE SEQUENCE [LARGE SCALE GENOMIC DNA]</scope>
</reference>
<feature type="compositionally biased region" description="Basic and acidic residues" evidence="2">
    <location>
        <begin position="669"/>
        <end position="687"/>
    </location>
</feature>
<keyword evidence="1" id="KW-0175">Coiled coil</keyword>
<feature type="domain" description="ZU5" evidence="3">
    <location>
        <begin position="368"/>
        <end position="442"/>
    </location>
</feature>
<dbReference type="Proteomes" id="UP001642483">
    <property type="component" value="Unassembled WGS sequence"/>
</dbReference>
<feature type="compositionally biased region" description="Polar residues" evidence="2">
    <location>
        <begin position="657"/>
        <end position="668"/>
    </location>
</feature>
<accession>A0ABP0FK80</accession>
<organism evidence="4 5">
    <name type="scientific">Clavelina lepadiformis</name>
    <name type="common">Light-bulb sea squirt</name>
    <name type="synonym">Ascidia lepadiformis</name>
    <dbReference type="NCBI Taxonomy" id="159417"/>
    <lineage>
        <taxon>Eukaryota</taxon>
        <taxon>Metazoa</taxon>
        <taxon>Chordata</taxon>
        <taxon>Tunicata</taxon>
        <taxon>Ascidiacea</taxon>
        <taxon>Aplousobranchia</taxon>
        <taxon>Clavelinidae</taxon>
        <taxon>Clavelina</taxon>
    </lineage>
</organism>
<evidence type="ECO:0000256" key="1">
    <source>
        <dbReference type="SAM" id="Coils"/>
    </source>
</evidence>
<feature type="region of interest" description="Disordered" evidence="2">
    <location>
        <begin position="652"/>
        <end position="747"/>
    </location>
</feature>
<dbReference type="EMBL" id="CAWYQH010000068">
    <property type="protein sequence ID" value="CAK8680036.1"/>
    <property type="molecule type" value="Genomic_DNA"/>
</dbReference>
<name>A0ABP0FK80_CLALP</name>
<gene>
    <name evidence="4" type="ORF">CVLEPA_LOCUS10329</name>
</gene>
<evidence type="ECO:0000256" key="2">
    <source>
        <dbReference type="SAM" id="MobiDB-lite"/>
    </source>
</evidence>
<feature type="compositionally biased region" description="Basic residues" evidence="2">
    <location>
        <begin position="728"/>
        <end position="747"/>
    </location>
</feature>
<dbReference type="Gene3D" id="2.60.220.30">
    <property type="match status" value="1"/>
</dbReference>
<dbReference type="InterPro" id="IPR000906">
    <property type="entry name" value="ZU5_dom"/>
</dbReference>
<keyword evidence="5" id="KW-1185">Reference proteome</keyword>
<proteinExistence type="predicted"/>
<feature type="compositionally biased region" description="Polar residues" evidence="2">
    <location>
        <begin position="688"/>
        <end position="700"/>
    </location>
</feature>